<organism evidence="3 4">
    <name type="scientific">Halpernia humi</name>
    <dbReference type="NCBI Taxonomy" id="493375"/>
    <lineage>
        <taxon>Bacteria</taxon>
        <taxon>Pseudomonadati</taxon>
        <taxon>Bacteroidota</taxon>
        <taxon>Flavobacteriia</taxon>
        <taxon>Flavobacteriales</taxon>
        <taxon>Weeksellaceae</taxon>
        <taxon>Chryseobacterium group</taxon>
        <taxon>Halpernia</taxon>
    </lineage>
</organism>
<feature type="transmembrane region" description="Helical" evidence="2">
    <location>
        <begin position="7"/>
        <end position="31"/>
    </location>
</feature>
<name>A0A1H5WH63_9FLAO</name>
<feature type="region of interest" description="Disordered" evidence="1">
    <location>
        <begin position="858"/>
        <end position="884"/>
    </location>
</feature>
<dbReference type="OrthoDB" id="1412480at2"/>
<dbReference type="AlphaFoldDB" id="A0A1H5WH63"/>
<keyword evidence="2" id="KW-1133">Transmembrane helix</keyword>
<evidence type="ECO:0000256" key="1">
    <source>
        <dbReference type="SAM" id="MobiDB-lite"/>
    </source>
</evidence>
<evidence type="ECO:0000313" key="3">
    <source>
        <dbReference type="EMBL" id="SEF98626.1"/>
    </source>
</evidence>
<dbReference type="GO" id="GO:0005886">
    <property type="term" value="C:plasma membrane"/>
    <property type="evidence" value="ECO:0007669"/>
    <property type="project" value="TreeGrafter"/>
</dbReference>
<reference evidence="4" key="1">
    <citation type="submission" date="2016-10" db="EMBL/GenBank/DDBJ databases">
        <authorList>
            <person name="Varghese N."/>
            <person name="Submissions S."/>
        </authorList>
    </citation>
    <scope>NUCLEOTIDE SEQUENCE [LARGE SCALE GENOMIC DNA]</scope>
    <source>
        <strain evidence="4">DSM 21580</strain>
    </source>
</reference>
<evidence type="ECO:0000256" key="2">
    <source>
        <dbReference type="SAM" id="Phobius"/>
    </source>
</evidence>
<evidence type="ECO:0008006" key="5">
    <source>
        <dbReference type="Google" id="ProtNLM"/>
    </source>
</evidence>
<accession>A0A1H5WH63</accession>
<proteinExistence type="predicted"/>
<dbReference type="PANTHER" id="PTHR30441:SF8">
    <property type="entry name" value="DUF748 DOMAIN-CONTAINING PROTEIN"/>
    <property type="match status" value="1"/>
</dbReference>
<dbReference type="EMBL" id="FNUS01000002">
    <property type="protein sequence ID" value="SEF98626.1"/>
    <property type="molecule type" value="Genomic_DNA"/>
</dbReference>
<dbReference type="PANTHER" id="PTHR30441">
    <property type="entry name" value="DUF748 DOMAIN-CONTAINING PROTEIN"/>
    <property type="match status" value="1"/>
</dbReference>
<dbReference type="InterPro" id="IPR052894">
    <property type="entry name" value="AsmA-related"/>
</dbReference>
<keyword evidence="2" id="KW-0812">Transmembrane</keyword>
<protein>
    <recommendedName>
        <fullName evidence="5">DUF748 domain-containing protein</fullName>
    </recommendedName>
</protein>
<gene>
    <name evidence="3" type="ORF">SAMN05421847_1202</name>
</gene>
<dbReference type="Proteomes" id="UP000236738">
    <property type="component" value="Unassembled WGS sequence"/>
</dbReference>
<keyword evidence="2" id="KW-0472">Membrane</keyword>
<sequence>MKKKNFRIFTVIFGSVLLIVILANFGINYWLKNNLPNYIKNNTSYNVTYQKLEVDLFSGNIVAEGITINNKNPKETKKLGLQGSVESLKISRLGIYNAIFNKQISFKTATLTKPILNITLPQKKDKTSKNPIDITNLNISEGKISIFKNKQRKLLSLSNLNLKVSGLELSKENFNYNLPLGFDTYSITGQKLFFRPNDLYLILADHLNTNNGELKIDEFKLLPLMSFQQFAKYYPNKRNLFNLYSEELLIKDFKFKNKKIALQNLRITKPDLKIYTKNLKDKKPQKDFDYDVNLENLTFKNAKIEILKPNQTPLFLASELNFNINKIKINSETTKEKIPFQYGDFNIDGENLDYFSNSEHLHFTSAKANPKGIFLNSSAIKTTTNALSENNFDLTLKNLSLKIKSWNIKNSKLKMEIDDVLVNDLKGKIKIADAKSENATPLSFLEFPIKINKINLKNSDLEIISKEKPLALNGLNLNINQLELSQNKAQKLLLKSVNYDISAKNFTYKPNRFYKISANNISVSSGKGSLSNFEMLPLVSRAQFIKMIPEERDLYDLKAQNISFVGTWGFLNANRFLNLDQVTLNKVNANIFRSKIPKDDLSVKSLYSKMLRSVQIPIFITNLDVKNSVLIYEEDIPTSNGPGKLLFKPFNMNIKNINSAKMKGKPTDVAISIDAGLMGTSPLHVNWGFDVADSQDRFTISGTAKNLSAERINPFIEPYLRIKATGIIKQLSFNFNGNPAEISGNLKMQHDNLKIVILKKDSKEKNKFLSAIANLFIKSDSDKFPASVVVQQVKRDNTKSFFNLLWKGLQDGLAQTLIGINYKKKVDNVKTTVKSATEAVKNVKTDVKDVKEAVKNVKEAVKSEPDKKKEEPKKKESFFKRIFG</sequence>
<keyword evidence="4" id="KW-1185">Reference proteome</keyword>
<dbReference type="RefSeq" id="WP_103913198.1">
    <property type="nucleotide sequence ID" value="NZ_FNUS01000002.1"/>
</dbReference>
<evidence type="ECO:0000313" key="4">
    <source>
        <dbReference type="Proteomes" id="UP000236738"/>
    </source>
</evidence>
<dbReference type="GO" id="GO:0090313">
    <property type="term" value="P:regulation of protein targeting to membrane"/>
    <property type="evidence" value="ECO:0007669"/>
    <property type="project" value="TreeGrafter"/>
</dbReference>